<dbReference type="AlphaFoldDB" id="A0A0U1NSG4"/>
<evidence type="ECO:0000313" key="3">
    <source>
        <dbReference type="Proteomes" id="UP000199087"/>
    </source>
</evidence>
<evidence type="ECO:0008006" key="4">
    <source>
        <dbReference type="Google" id="ProtNLM"/>
    </source>
</evidence>
<evidence type="ECO:0000256" key="1">
    <source>
        <dbReference type="SAM" id="Phobius"/>
    </source>
</evidence>
<keyword evidence="1" id="KW-0472">Membrane</keyword>
<feature type="transmembrane region" description="Helical" evidence="1">
    <location>
        <begin position="141"/>
        <end position="164"/>
    </location>
</feature>
<feature type="transmembrane region" description="Helical" evidence="1">
    <location>
        <begin position="21"/>
        <end position="38"/>
    </location>
</feature>
<keyword evidence="1" id="KW-1133">Transmembrane helix</keyword>
<keyword evidence="1" id="KW-0812">Transmembrane</keyword>
<organism evidence="2 3">
    <name type="scientific">Neobacillus massiliamazoniensis</name>
    <dbReference type="NCBI Taxonomy" id="1499688"/>
    <lineage>
        <taxon>Bacteria</taxon>
        <taxon>Bacillati</taxon>
        <taxon>Bacillota</taxon>
        <taxon>Bacilli</taxon>
        <taxon>Bacillales</taxon>
        <taxon>Bacillaceae</taxon>
        <taxon>Neobacillus</taxon>
    </lineage>
</organism>
<feature type="transmembrane region" description="Helical" evidence="1">
    <location>
        <begin position="116"/>
        <end position="135"/>
    </location>
</feature>
<dbReference type="RefSeq" id="WP_425412104.1">
    <property type="nucleotide sequence ID" value="NZ_CVRB01000001.1"/>
</dbReference>
<keyword evidence="3" id="KW-1185">Reference proteome</keyword>
<accession>A0A0U1NSG4</accession>
<dbReference type="GO" id="GO:0022857">
    <property type="term" value="F:transmembrane transporter activity"/>
    <property type="evidence" value="ECO:0007669"/>
    <property type="project" value="InterPro"/>
</dbReference>
<dbReference type="Gene3D" id="1.10.1760.20">
    <property type="match status" value="1"/>
</dbReference>
<name>A0A0U1NSG4_9BACI</name>
<dbReference type="InterPro" id="IPR024529">
    <property type="entry name" value="ECF_trnsprt_substrate-spec"/>
</dbReference>
<protein>
    <recommendedName>
        <fullName evidence="4">ECF transporter S component</fullName>
    </recommendedName>
</protein>
<reference evidence="3" key="1">
    <citation type="submission" date="2015-05" db="EMBL/GenBank/DDBJ databases">
        <authorList>
            <person name="Urmite Genomes"/>
        </authorList>
    </citation>
    <scope>NUCLEOTIDE SEQUENCE [LARGE SCALE GENOMIC DNA]</scope>
    <source>
        <strain evidence="3">LF1</strain>
    </source>
</reference>
<dbReference type="STRING" id="1499688.BN000_00864"/>
<proteinExistence type="predicted"/>
<dbReference type="Pfam" id="PF12822">
    <property type="entry name" value="ECF_trnsprt"/>
    <property type="match status" value="1"/>
</dbReference>
<dbReference type="Proteomes" id="UP000199087">
    <property type="component" value="Unassembled WGS sequence"/>
</dbReference>
<dbReference type="EMBL" id="CVRB01000001">
    <property type="protein sequence ID" value="CRK80973.1"/>
    <property type="molecule type" value="Genomic_DNA"/>
</dbReference>
<gene>
    <name evidence="2" type="ORF">BN000_00864</name>
</gene>
<sequence length="181" mass="19274">MFEVRKSLGMEKEKKKSRIDGKMLSWLAMLTALSVVGASIKIPAIVGSVALDVFPALLAAALFRGWAGALVGALGHLISALLAGFPLGPMHFLIATEMAVLVLMFGAVYKNNKKVAASTLFILGNAFVAPFPFIFLMNIGFYWAIVPSLFIGSILNTVIALIVIPRLSAVGKIVGNTEVKQ</sequence>
<feature type="transmembrane region" description="Helical" evidence="1">
    <location>
        <begin position="68"/>
        <end position="85"/>
    </location>
</feature>
<evidence type="ECO:0000313" key="2">
    <source>
        <dbReference type="EMBL" id="CRK80973.1"/>
    </source>
</evidence>